<dbReference type="GO" id="GO:0003729">
    <property type="term" value="F:mRNA binding"/>
    <property type="evidence" value="ECO:0007669"/>
    <property type="project" value="InterPro"/>
</dbReference>
<proteinExistence type="predicted"/>
<dbReference type="OrthoDB" id="1749473at2759"/>
<dbReference type="EMBL" id="CALLCH030000015">
    <property type="protein sequence ID" value="CAI4216341.1"/>
    <property type="molecule type" value="Genomic_DNA"/>
</dbReference>
<name>A0A9P1MC68_9PEZI</name>
<evidence type="ECO:0000256" key="2">
    <source>
        <dbReference type="PROSITE-ProRule" id="PRU00176"/>
    </source>
</evidence>
<keyword evidence="1 2" id="KW-0694">RNA-binding</keyword>
<comment type="caution">
    <text evidence="5">The sequence shown here is derived from an EMBL/GenBank/DDBJ whole genome shotgun (WGS) entry which is preliminary data.</text>
</comment>
<dbReference type="InterPro" id="IPR000504">
    <property type="entry name" value="RRM_dom"/>
</dbReference>
<dbReference type="Pfam" id="PF00076">
    <property type="entry name" value="RRM_1"/>
    <property type="match status" value="1"/>
</dbReference>
<accession>A0A9P1MC68</accession>
<evidence type="ECO:0000313" key="6">
    <source>
        <dbReference type="Proteomes" id="UP000838763"/>
    </source>
</evidence>
<sequence>MEAAVGEIICSEVLQLPATPRGLFIASLAASASSCILEAIYRVQARIWRPQIRNPFPAPSSGTDSYDAEMAAQYAQWQSAYVSKDASAGKDAMVPVTAAPNAEETAETSEKKKTVVREGGGKKWTDDTLLEWDPSHPRLFVGNLAGEVTDDSLLKAFARWKSVQKARVIRDKRTSKSKNYGFVSFSDPDDYFQAAKEMNGKYIQSHPVIVTRAKTEIKPTAAKDKDRGKKNKKNYKNNGGNNNNNNQQQGYEPNLGPRPGGGVHKPGQKMKNGLKLLG</sequence>
<gene>
    <name evidence="5" type="ORF">PPNO1_LOCUS5999</name>
</gene>
<evidence type="ECO:0000256" key="3">
    <source>
        <dbReference type="SAM" id="MobiDB-lite"/>
    </source>
</evidence>
<dbReference type="PROSITE" id="PS50102">
    <property type="entry name" value="RRM"/>
    <property type="match status" value="1"/>
</dbReference>
<dbReference type="PANTHER" id="PTHR47640">
    <property type="entry name" value="TRNA SELENOCYSTEINE 1-ASSOCIATED PROTEIN 1-RELATED-RELATED"/>
    <property type="match status" value="1"/>
</dbReference>
<feature type="region of interest" description="Disordered" evidence="3">
    <location>
        <begin position="214"/>
        <end position="278"/>
    </location>
</feature>
<dbReference type="PANTHER" id="PTHR47640:SF11">
    <property type="entry name" value="RNA-BINDING PROTEIN 42"/>
    <property type="match status" value="1"/>
</dbReference>
<feature type="compositionally biased region" description="Basic and acidic residues" evidence="3">
    <location>
        <begin position="214"/>
        <end position="227"/>
    </location>
</feature>
<reference evidence="5" key="1">
    <citation type="submission" date="2022-11" db="EMBL/GenBank/DDBJ databases">
        <authorList>
            <person name="Scott C."/>
            <person name="Bruce N."/>
        </authorList>
    </citation>
    <scope>NUCLEOTIDE SEQUENCE</scope>
</reference>
<keyword evidence="6" id="KW-1185">Reference proteome</keyword>
<evidence type="ECO:0000256" key="1">
    <source>
        <dbReference type="ARBA" id="ARBA00022884"/>
    </source>
</evidence>
<dbReference type="InterPro" id="IPR050825">
    <property type="entry name" value="RBM42_RBP45_47-like"/>
</dbReference>
<dbReference type="Gene3D" id="3.30.70.330">
    <property type="match status" value="1"/>
</dbReference>
<feature type="compositionally biased region" description="Basic and acidic residues" evidence="3">
    <location>
        <begin position="108"/>
        <end position="120"/>
    </location>
</feature>
<evidence type="ECO:0000259" key="4">
    <source>
        <dbReference type="PROSITE" id="PS50102"/>
    </source>
</evidence>
<dbReference type="SMART" id="SM00360">
    <property type="entry name" value="RRM"/>
    <property type="match status" value="1"/>
</dbReference>
<organism evidence="5 6">
    <name type="scientific">Parascedosporium putredinis</name>
    <dbReference type="NCBI Taxonomy" id="1442378"/>
    <lineage>
        <taxon>Eukaryota</taxon>
        <taxon>Fungi</taxon>
        <taxon>Dikarya</taxon>
        <taxon>Ascomycota</taxon>
        <taxon>Pezizomycotina</taxon>
        <taxon>Sordariomycetes</taxon>
        <taxon>Hypocreomycetidae</taxon>
        <taxon>Microascales</taxon>
        <taxon>Microascaceae</taxon>
        <taxon>Parascedosporium</taxon>
    </lineage>
</organism>
<dbReference type="InterPro" id="IPR035979">
    <property type="entry name" value="RBD_domain_sf"/>
</dbReference>
<dbReference type="InterPro" id="IPR012677">
    <property type="entry name" value="Nucleotide-bd_a/b_plait_sf"/>
</dbReference>
<dbReference type="Proteomes" id="UP000838763">
    <property type="component" value="Unassembled WGS sequence"/>
</dbReference>
<dbReference type="SUPFAM" id="SSF54928">
    <property type="entry name" value="RNA-binding domain, RBD"/>
    <property type="match status" value="1"/>
</dbReference>
<feature type="compositionally biased region" description="Low complexity" evidence="3">
    <location>
        <begin position="236"/>
        <end position="251"/>
    </location>
</feature>
<feature type="region of interest" description="Disordered" evidence="3">
    <location>
        <begin position="99"/>
        <end position="120"/>
    </location>
</feature>
<evidence type="ECO:0000313" key="5">
    <source>
        <dbReference type="EMBL" id="CAI4216341.1"/>
    </source>
</evidence>
<dbReference type="AlphaFoldDB" id="A0A9P1MC68"/>
<protein>
    <recommendedName>
        <fullName evidence="4">RRM domain-containing protein</fullName>
    </recommendedName>
</protein>
<feature type="domain" description="RRM" evidence="4">
    <location>
        <begin position="137"/>
        <end position="215"/>
    </location>
</feature>